<dbReference type="PROSITE" id="PS00636">
    <property type="entry name" value="DNAJ_1"/>
    <property type="match status" value="1"/>
</dbReference>
<dbReference type="SUPFAM" id="SSF46565">
    <property type="entry name" value="Chaperone J-domain"/>
    <property type="match status" value="1"/>
</dbReference>
<dbReference type="PANTHER" id="PTHR44145">
    <property type="entry name" value="DNAJ HOMOLOG SUBFAMILY A MEMBER 3, MITOCHONDRIAL"/>
    <property type="match status" value="1"/>
</dbReference>
<gene>
    <name evidence="4" type="ORF">J3Q64DRAFT_1777430</name>
</gene>
<dbReference type="PROSITE" id="PS50076">
    <property type="entry name" value="DNAJ_2"/>
    <property type="match status" value="1"/>
</dbReference>
<dbReference type="CDD" id="cd06257">
    <property type="entry name" value="DnaJ"/>
    <property type="match status" value="1"/>
</dbReference>
<name>A0ABR3AIT4_PHYBL</name>
<evidence type="ECO:0000259" key="3">
    <source>
        <dbReference type="PROSITE" id="PS50076"/>
    </source>
</evidence>
<evidence type="ECO:0000313" key="5">
    <source>
        <dbReference type="Proteomes" id="UP001448207"/>
    </source>
</evidence>
<dbReference type="EMBL" id="JBCLYO010000041">
    <property type="protein sequence ID" value="KAL0074587.1"/>
    <property type="molecule type" value="Genomic_DNA"/>
</dbReference>
<dbReference type="Gene3D" id="1.10.287.110">
    <property type="entry name" value="DnaJ domain"/>
    <property type="match status" value="1"/>
</dbReference>
<evidence type="ECO:0000313" key="4">
    <source>
        <dbReference type="EMBL" id="KAL0074587.1"/>
    </source>
</evidence>
<dbReference type="InterPro" id="IPR018253">
    <property type="entry name" value="DnaJ_domain_CS"/>
</dbReference>
<dbReference type="SMART" id="SM00271">
    <property type="entry name" value="DnaJ"/>
    <property type="match status" value="1"/>
</dbReference>
<dbReference type="PANTHER" id="PTHR44145:SF3">
    <property type="entry name" value="DNAJ HOMOLOG SUBFAMILY A MEMBER 3, MITOCHONDRIAL"/>
    <property type="match status" value="1"/>
</dbReference>
<reference evidence="4 5" key="1">
    <citation type="submission" date="2024-04" db="EMBL/GenBank/DDBJ databases">
        <title>Symmetric and asymmetric DNA N6-adenine methylation regulates different biological responses in Mucorales.</title>
        <authorList>
            <consortium name="Lawrence Berkeley National Laboratory"/>
            <person name="Lax C."/>
            <person name="Mondo S.J."/>
            <person name="Osorio-Concepcion M."/>
            <person name="Muszewska A."/>
            <person name="Corrochano-Luque M."/>
            <person name="Gutierrez G."/>
            <person name="Riley R."/>
            <person name="Lipzen A."/>
            <person name="Guo J."/>
            <person name="Hundley H."/>
            <person name="Amirebrahimi M."/>
            <person name="Ng V."/>
            <person name="Lorenzo-Gutierrez D."/>
            <person name="Binder U."/>
            <person name="Yang J."/>
            <person name="Song Y."/>
            <person name="Canovas D."/>
            <person name="Navarro E."/>
            <person name="Freitag M."/>
            <person name="Gabaldon T."/>
            <person name="Grigoriev I.V."/>
            <person name="Corrochano L.M."/>
            <person name="Nicolas F.E."/>
            <person name="Garre V."/>
        </authorList>
    </citation>
    <scope>NUCLEOTIDE SEQUENCE [LARGE SCALE GENOMIC DNA]</scope>
    <source>
        <strain evidence="4 5">L51</strain>
    </source>
</reference>
<evidence type="ECO:0000256" key="2">
    <source>
        <dbReference type="SAM" id="Phobius"/>
    </source>
</evidence>
<accession>A0ABR3AIT4</accession>
<organism evidence="4 5">
    <name type="scientific">Phycomyces blakesleeanus</name>
    <dbReference type="NCBI Taxonomy" id="4837"/>
    <lineage>
        <taxon>Eukaryota</taxon>
        <taxon>Fungi</taxon>
        <taxon>Fungi incertae sedis</taxon>
        <taxon>Mucoromycota</taxon>
        <taxon>Mucoromycotina</taxon>
        <taxon>Mucoromycetes</taxon>
        <taxon>Mucorales</taxon>
        <taxon>Phycomycetaceae</taxon>
        <taxon>Phycomyces</taxon>
    </lineage>
</organism>
<keyword evidence="1" id="KW-0143">Chaperone</keyword>
<keyword evidence="2" id="KW-1133">Transmembrane helix</keyword>
<dbReference type="InterPro" id="IPR036869">
    <property type="entry name" value="J_dom_sf"/>
</dbReference>
<dbReference type="Proteomes" id="UP001448207">
    <property type="component" value="Unassembled WGS sequence"/>
</dbReference>
<dbReference type="Pfam" id="PF00226">
    <property type="entry name" value="DnaJ"/>
    <property type="match status" value="1"/>
</dbReference>
<feature type="transmembrane region" description="Helical" evidence="2">
    <location>
        <begin position="130"/>
        <end position="149"/>
    </location>
</feature>
<proteinExistence type="predicted"/>
<dbReference type="InterPro" id="IPR051938">
    <property type="entry name" value="Apopto_cytoskel_mod"/>
</dbReference>
<sequence length="208" mass="24042">MHKTPFSIAYRNYATRSPFTIMELRPDASITAIKKRYYELAKRLHPDAPGGDLERFRELSKAYEFLSNPIKRDTFTKTGLGWDVPTSPDPWKPSQNNRPSSYEAWSAEEDFFYKNPPSTVTPRFTSNTNFFAILSGATVLGTMLSVWYFSSSRSRLMREADRHHAQASRDLERARTGAQLFGNQHAVNRMLERRIKGVQQDKDLKRDN</sequence>
<protein>
    <submittedName>
        <fullName evidence="4">DnaJ domain-containing protein</fullName>
    </submittedName>
</protein>
<evidence type="ECO:0000256" key="1">
    <source>
        <dbReference type="ARBA" id="ARBA00023186"/>
    </source>
</evidence>
<feature type="domain" description="J" evidence="3">
    <location>
        <begin position="17"/>
        <end position="79"/>
    </location>
</feature>
<keyword evidence="5" id="KW-1185">Reference proteome</keyword>
<keyword evidence="2" id="KW-0472">Membrane</keyword>
<keyword evidence="2" id="KW-0812">Transmembrane</keyword>
<dbReference type="InterPro" id="IPR001623">
    <property type="entry name" value="DnaJ_domain"/>
</dbReference>
<comment type="caution">
    <text evidence="4">The sequence shown here is derived from an EMBL/GenBank/DDBJ whole genome shotgun (WGS) entry which is preliminary data.</text>
</comment>